<dbReference type="PROSITE" id="PS50146">
    <property type="entry name" value="DAGK"/>
    <property type="match status" value="1"/>
</dbReference>
<dbReference type="InterPro" id="IPR045540">
    <property type="entry name" value="YegS/DAGK_C"/>
</dbReference>
<reference evidence="2 3" key="1">
    <citation type="submission" date="2019-01" db="EMBL/GenBank/DDBJ databases">
        <authorList>
            <person name="Chen W.-M."/>
        </authorList>
    </citation>
    <scope>NUCLEOTIDE SEQUENCE [LARGE SCALE GENOMIC DNA]</scope>
    <source>
        <strain evidence="2 3">YBJ-36</strain>
    </source>
</reference>
<dbReference type="EMBL" id="SACK01000001">
    <property type="protein sequence ID" value="RVU02365.1"/>
    <property type="molecule type" value="Genomic_DNA"/>
</dbReference>
<dbReference type="Gene3D" id="3.40.50.10330">
    <property type="entry name" value="Probable inorganic polyphosphate/atp-NAD kinase, domain 1"/>
    <property type="match status" value="1"/>
</dbReference>
<dbReference type="SMART" id="SM00046">
    <property type="entry name" value="DAGKc"/>
    <property type="match status" value="1"/>
</dbReference>
<accession>A0A437MXG1</accession>
<dbReference type="GO" id="GO:0016301">
    <property type="term" value="F:kinase activity"/>
    <property type="evidence" value="ECO:0007669"/>
    <property type="project" value="UniProtKB-KW"/>
</dbReference>
<keyword evidence="2" id="KW-0418">Kinase</keyword>
<comment type="caution">
    <text evidence="2">The sequence shown here is derived from an EMBL/GenBank/DDBJ whole genome shotgun (WGS) entry which is preliminary data.</text>
</comment>
<name>A0A437MXG1_9SPHI</name>
<keyword evidence="2" id="KW-0808">Transferase</keyword>
<protein>
    <submittedName>
        <fullName evidence="2">Diacylglycerol kinase</fullName>
    </submittedName>
</protein>
<dbReference type="Pfam" id="PF19279">
    <property type="entry name" value="YegS_C"/>
    <property type="match status" value="1"/>
</dbReference>
<evidence type="ECO:0000259" key="1">
    <source>
        <dbReference type="PROSITE" id="PS50146"/>
    </source>
</evidence>
<dbReference type="AlphaFoldDB" id="A0A437MXG1"/>
<keyword evidence="3" id="KW-1185">Reference proteome</keyword>
<dbReference type="Gene3D" id="2.60.200.40">
    <property type="match status" value="1"/>
</dbReference>
<gene>
    <name evidence="2" type="ORF">EOD41_00030</name>
</gene>
<dbReference type="InterPro" id="IPR001206">
    <property type="entry name" value="Diacylglycerol_kinase_cat_dom"/>
</dbReference>
<dbReference type="SUPFAM" id="SSF111331">
    <property type="entry name" value="NAD kinase/diacylglycerol kinase-like"/>
    <property type="match status" value="1"/>
</dbReference>
<evidence type="ECO:0000313" key="2">
    <source>
        <dbReference type="EMBL" id="RVU02365.1"/>
    </source>
</evidence>
<organism evidence="2 3">
    <name type="scientific">Mucilaginibacter limnophilus</name>
    <dbReference type="NCBI Taxonomy" id="1932778"/>
    <lineage>
        <taxon>Bacteria</taxon>
        <taxon>Pseudomonadati</taxon>
        <taxon>Bacteroidota</taxon>
        <taxon>Sphingobacteriia</taxon>
        <taxon>Sphingobacteriales</taxon>
        <taxon>Sphingobacteriaceae</taxon>
        <taxon>Mucilaginibacter</taxon>
    </lineage>
</organism>
<dbReference type="Pfam" id="PF00781">
    <property type="entry name" value="DAGK_cat"/>
    <property type="match status" value="1"/>
</dbReference>
<proteinExistence type="predicted"/>
<dbReference type="Proteomes" id="UP000282759">
    <property type="component" value="Unassembled WGS sequence"/>
</dbReference>
<feature type="domain" description="DAGKc" evidence="1">
    <location>
        <begin position="1"/>
        <end position="127"/>
    </location>
</feature>
<dbReference type="InterPro" id="IPR016064">
    <property type="entry name" value="NAD/diacylglycerol_kinase_sf"/>
</dbReference>
<evidence type="ECO:0000313" key="3">
    <source>
        <dbReference type="Proteomes" id="UP000282759"/>
    </source>
</evidence>
<sequence length="300" mass="33702">MYMPIAKLIHNPKAGDKDHSKETLIALIENEGFECDYASFKEDGWEHIAPGTDLLVIVGGDGTVRRVAKTLIYDNLPCPYLVGLLPLGTANNIAKTLGIHGEMADIVRCWHDEQTKTFDIAILNDLPKKNFFMEGLGYGIFPQLMEEMKKVDKKQLDTPEKEIKKALEVLRDIVKTYKATHCSITVDGATHEGDFILAEVMNIRSIGPNLILSPDADPADGYFEVALLPADERLPFMDYLKKLIDNPGRPPYSYKSFKGKNIKINWEGTLLHADDELIQLNRHTELNIKIQPSALKFLVP</sequence>
<dbReference type="OrthoDB" id="142078at2"/>
<dbReference type="InterPro" id="IPR017438">
    <property type="entry name" value="ATP-NAD_kinase_N"/>
</dbReference>